<feature type="transmembrane region" description="Helical" evidence="5">
    <location>
        <begin position="180"/>
        <end position="200"/>
    </location>
</feature>
<name>A0A1I0A6D1_9GAMM</name>
<feature type="transmembrane region" description="Helical" evidence="5">
    <location>
        <begin position="145"/>
        <end position="168"/>
    </location>
</feature>
<protein>
    <recommendedName>
        <fullName evidence="2">diguanylate cyclase</fullName>
        <ecNumber evidence="2">2.7.7.65</ecNumber>
    </recommendedName>
</protein>
<dbReference type="OrthoDB" id="9812260at2"/>
<dbReference type="InterPro" id="IPR035965">
    <property type="entry name" value="PAS-like_dom_sf"/>
</dbReference>
<dbReference type="InterPro" id="IPR043128">
    <property type="entry name" value="Rev_trsase/Diguanyl_cyclase"/>
</dbReference>
<keyword evidence="4" id="KW-0175">Coiled coil</keyword>
<dbReference type="GO" id="GO:1902201">
    <property type="term" value="P:negative regulation of bacterial-type flagellum-dependent cell motility"/>
    <property type="evidence" value="ECO:0007669"/>
    <property type="project" value="TreeGrafter"/>
</dbReference>
<reference evidence="9" key="1">
    <citation type="submission" date="2016-10" db="EMBL/GenBank/DDBJ databases">
        <authorList>
            <person name="Varghese N."/>
            <person name="Submissions S."/>
        </authorList>
    </citation>
    <scope>NUCLEOTIDE SEQUENCE [LARGE SCALE GENOMIC DNA]</scope>
    <source>
        <strain evidence="9">CGMCC 1.6489</strain>
    </source>
</reference>
<keyword evidence="9" id="KW-1185">Reference proteome</keyword>
<evidence type="ECO:0000256" key="4">
    <source>
        <dbReference type="SAM" id="Coils"/>
    </source>
</evidence>
<evidence type="ECO:0000259" key="6">
    <source>
        <dbReference type="PROSITE" id="PS50113"/>
    </source>
</evidence>
<dbReference type="Gene3D" id="3.30.450.20">
    <property type="entry name" value="PAS domain"/>
    <property type="match status" value="1"/>
</dbReference>
<dbReference type="Pfam" id="PF00990">
    <property type="entry name" value="GGDEF"/>
    <property type="match status" value="1"/>
</dbReference>
<dbReference type="FunFam" id="3.30.70.270:FF:000001">
    <property type="entry name" value="Diguanylate cyclase domain protein"/>
    <property type="match status" value="1"/>
</dbReference>
<dbReference type="Pfam" id="PF16927">
    <property type="entry name" value="HisKA_7TM"/>
    <property type="match status" value="1"/>
</dbReference>
<dbReference type="GO" id="GO:0052621">
    <property type="term" value="F:diguanylate cyclase activity"/>
    <property type="evidence" value="ECO:0007669"/>
    <property type="project" value="UniProtKB-EC"/>
</dbReference>
<dbReference type="PANTHER" id="PTHR45138">
    <property type="entry name" value="REGULATORY COMPONENTS OF SENSORY TRANSDUCTION SYSTEM"/>
    <property type="match status" value="1"/>
</dbReference>
<dbReference type="PANTHER" id="PTHR45138:SF9">
    <property type="entry name" value="DIGUANYLATE CYCLASE DGCM-RELATED"/>
    <property type="match status" value="1"/>
</dbReference>
<feature type="domain" description="GGDEF" evidence="7">
    <location>
        <begin position="388"/>
        <end position="520"/>
    </location>
</feature>
<comment type="catalytic activity">
    <reaction evidence="3">
        <text>2 GTP = 3',3'-c-di-GMP + 2 diphosphate</text>
        <dbReference type="Rhea" id="RHEA:24898"/>
        <dbReference type="ChEBI" id="CHEBI:33019"/>
        <dbReference type="ChEBI" id="CHEBI:37565"/>
        <dbReference type="ChEBI" id="CHEBI:58805"/>
        <dbReference type="EC" id="2.7.7.65"/>
    </reaction>
</comment>
<feature type="transmembrane region" description="Helical" evidence="5">
    <location>
        <begin position="103"/>
        <end position="125"/>
    </location>
</feature>
<gene>
    <name evidence="8" type="ORF">SAMN04487962_102230</name>
</gene>
<dbReference type="Gene3D" id="3.30.70.270">
    <property type="match status" value="1"/>
</dbReference>
<comment type="cofactor">
    <cofactor evidence="1">
        <name>Mg(2+)</name>
        <dbReference type="ChEBI" id="CHEBI:18420"/>
    </cofactor>
</comment>
<dbReference type="GO" id="GO:0005886">
    <property type="term" value="C:plasma membrane"/>
    <property type="evidence" value="ECO:0007669"/>
    <property type="project" value="TreeGrafter"/>
</dbReference>
<dbReference type="PROSITE" id="PS50113">
    <property type="entry name" value="PAC"/>
    <property type="match status" value="1"/>
</dbReference>
<dbReference type="InterPro" id="IPR000700">
    <property type="entry name" value="PAS-assoc_C"/>
</dbReference>
<evidence type="ECO:0000313" key="9">
    <source>
        <dbReference type="Proteomes" id="UP000198762"/>
    </source>
</evidence>
<evidence type="ECO:0000256" key="1">
    <source>
        <dbReference type="ARBA" id="ARBA00001946"/>
    </source>
</evidence>
<dbReference type="SMART" id="SM00267">
    <property type="entry name" value="GGDEF"/>
    <property type="match status" value="1"/>
</dbReference>
<dbReference type="EMBL" id="FOHZ01000002">
    <property type="protein sequence ID" value="SES89676.1"/>
    <property type="molecule type" value="Genomic_DNA"/>
</dbReference>
<proteinExistence type="predicted"/>
<dbReference type="Proteomes" id="UP000198762">
    <property type="component" value="Unassembled WGS sequence"/>
</dbReference>
<feature type="coiled-coil region" evidence="4">
    <location>
        <begin position="330"/>
        <end position="360"/>
    </location>
</feature>
<dbReference type="GO" id="GO:0043709">
    <property type="term" value="P:cell adhesion involved in single-species biofilm formation"/>
    <property type="evidence" value="ECO:0007669"/>
    <property type="project" value="TreeGrafter"/>
</dbReference>
<dbReference type="SUPFAM" id="SSF55785">
    <property type="entry name" value="PYP-like sensor domain (PAS domain)"/>
    <property type="match status" value="1"/>
</dbReference>
<evidence type="ECO:0000256" key="5">
    <source>
        <dbReference type="SAM" id="Phobius"/>
    </source>
</evidence>
<organism evidence="8 9">
    <name type="scientific">Marinobacter segnicrescens</name>
    <dbReference type="NCBI Taxonomy" id="430453"/>
    <lineage>
        <taxon>Bacteria</taxon>
        <taxon>Pseudomonadati</taxon>
        <taxon>Pseudomonadota</taxon>
        <taxon>Gammaproteobacteria</taxon>
        <taxon>Pseudomonadales</taxon>
        <taxon>Marinobacteraceae</taxon>
        <taxon>Marinobacter</taxon>
    </lineage>
</organism>
<dbReference type="SUPFAM" id="SSF55073">
    <property type="entry name" value="Nucleotide cyclase"/>
    <property type="match status" value="1"/>
</dbReference>
<dbReference type="CDD" id="cd01949">
    <property type="entry name" value="GGDEF"/>
    <property type="match status" value="1"/>
</dbReference>
<dbReference type="AlphaFoldDB" id="A0A1I0A6D1"/>
<sequence length="531" mass="59183">MLFIAALFVSCLVTLLLARYAWVRRDAPTARAVAVMMAGVSWWTLCYALELLHSSAPGLAPEPGALPLFWFRLMFIGVVLLPASFLVFVLLYTGVKERISAKLITLLAVEPVLVVLVALTDGTFHDWFLAGFTSDSGQPFRGGPAFWLHALYSYVVTLAAYVLLIRFIIQSRSYRKQAALLLFGGMVSSLANILTILRALPEPLQGLDISPFGFLVTAVLMLLNIRKQGFLDVMPIARSLVFEHMADGVLVADARGRLVDRNPAARQFFESDGRRLLRGEMVGELVPGLLQGHQFTPELEANGRILSVQRNLFRTGTGKLRGIVYVFRDVTELKRTEADLREKLERIEELRSALKEESIRDPLTGLYNRRWLDEVLEREIPRALREQRPLTFCIMDLDHFKRVNDDWGHDVGDRILVALAKLLQDGSRKQDVAARFGGEEFVLVLPGIDPQSALEVVGRLRSAFSDMDFSPGGPVRLTFSAGLACVPDHASDRETLFRMADRALYQAKEQGRDRVVIATADDGNLESGESA</sequence>
<evidence type="ECO:0000313" key="8">
    <source>
        <dbReference type="EMBL" id="SES89676.1"/>
    </source>
</evidence>
<dbReference type="Pfam" id="PF13188">
    <property type="entry name" value="PAS_8"/>
    <property type="match status" value="1"/>
</dbReference>
<evidence type="ECO:0000256" key="2">
    <source>
        <dbReference type="ARBA" id="ARBA00012528"/>
    </source>
</evidence>
<accession>A0A1I0A6D1</accession>
<keyword evidence="5" id="KW-0472">Membrane</keyword>
<keyword evidence="5" id="KW-1133">Transmembrane helix</keyword>
<dbReference type="InterPro" id="IPR000160">
    <property type="entry name" value="GGDEF_dom"/>
</dbReference>
<dbReference type="InterPro" id="IPR050469">
    <property type="entry name" value="Diguanylate_Cyclase"/>
</dbReference>
<dbReference type="EC" id="2.7.7.65" evidence="2"/>
<dbReference type="PROSITE" id="PS50887">
    <property type="entry name" value="GGDEF"/>
    <property type="match status" value="1"/>
</dbReference>
<dbReference type="RefSeq" id="WP_091848909.1">
    <property type="nucleotide sequence ID" value="NZ_FOHZ01000002.1"/>
</dbReference>
<dbReference type="STRING" id="430453.SAMN04487962_102230"/>
<evidence type="ECO:0000256" key="3">
    <source>
        <dbReference type="ARBA" id="ARBA00034247"/>
    </source>
</evidence>
<dbReference type="NCBIfam" id="TIGR00254">
    <property type="entry name" value="GGDEF"/>
    <property type="match status" value="1"/>
</dbReference>
<feature type="domain" description="PAC" evidence="6">
    <location>
        <begin position="291"/>
        <end position="342"/>
    </location>
</feature>
<keyword evidence="5" id="KW-0812">Transmembrane</keyword>
<dbReference type="InterPro" id="IPR000014">
    <property type="entry name" value="PAS"/>
</dbReference>
<dbReference type="InterPro" id="IPR031621">
    <property type="entry name" value="HisKA_7TM"/>
</dbReference>
<dbReference type="InterPro" id="IPR029787">
    <property type="entry name" value="Nucleotide_cyclase"/>
</dbReference>
<feature type="transmembrane region" description="Helical" evidence="5">
    <location>
        <begin position="69"/>
        <end position="91"/>
    </location>
</feature>
<evidence type="ECO:0000259" key="7">
    <source>
        <dbReference type="PROSITE" id="PS50887"/>
    </source>
</evidence>